<keyword evidence="5 6" id="KW-0472">Membrane</keyword>
<dbReference type="GO" id="GO:0005436">
    <property type="term" value="F:sodium:phosphate symporter activity"/>
    <property type="evidence" value="ECO:0007669"/>
    <property type="project" value="InterPro"/>
</dbReference>
<comment type="caution">
    <text evidence="8">The sequence shown here is derived from an EMBL/GenBank/DDBJ whole genome shotgun (WGS) entry which is preliminary data.</text>
</comment>
<evidence type="ECO:0000256" key="5">
    <source>
        <dbReference type="ARBA" id="ARBA00023136"/>
    </source>
</evidence>
<evidence type="ECO:0000313" key="8">
    <source>
        <dbReference type="EMBL" id="MEB3428720.1"/>
    </source>
</evidence>
<feature type="transmembrane region" description="Helical" evidence="6">
    <location>
        <begin position="118"/>
        <end position="140"/>
    </location>
</feature>
<dbReference type="Gene3D" id="1.20.58.220">
    <property type="entry name" value="Phosphate transport system protein phou homolog 2, domain 2"/>
    <property type="match status" value="1"/>
</dbReference>
<evidence type="ECO:0000256" key="2">
    <source>
        <dbReference type="ARBA" id="ARBA00022475"/>
    </source>
</evidence>
<dbReference type="RefSeq" id="WP_324618752.1">
    <property type="nucleotide sequence ID" value="NZ_JAYKOT010000001.1"/>
</dbReference>
<keyword evidence="3 6" id="KW-0812">Transmembrane</keyword>
<evidence type="ECO:0000313" key="9">
    <source>
        <dbReference type="Proteomes" id="UP001357733"/>
    </source>
</evidence>
<feature type="transmembrane region" description="Helical" evidence="6">
    <location>
        <begin position="86"/>
        <end position="106"/>
    </location>
</feature>
<gene>
    <name evidence="8" type="ORF">VLK81_01570</name>
</gene>
<evidence type="ECO:0000256" key="3">
    <source>
        <dbReference type="ARBA" id="ARBA00022692"/>
    </source>
</evidence>
<dbReference type="EMBL" id="JAYKOT010000001">
    <property type="protein sequence ID" value="MEB3428720.1"/>
    <property type="molecule type" value="Genomic_DNA"/>
</dbReference>
<dbReference type="InterPro" id="IPR038078">
    <property type="entry name" value="PhoU-like_sf"/>
</dbReference>
<feature type="domain" description="PhoU" evidence="7">
    <location>
        <begin position="339"/>
        <end position="411"/>
    </location>
</feature>
<dbReference type="PANTHER" id="PTHR10010">
    <property type="entry name" value="SOLUTE CARRIER FAMILY 34 SODIUM PHOSPHATE , MEMBER 2-RELATED"/>
    <property type="match status" value="1"/>
</dbReference>
<dbReference type="Proteomes" id="UP001357733">
    <property type="component" value="Unassembled WGS sequence"/>
</dbReference>
<feature type="domain" description="PhoU" evidence="7">
    <location>
        <begin position="226"/>
        <end position="310"/>
    </location>
</feature>
<comment type="subcellular location">
    <subcellularLocation>
        <location evidence="1">Cell membrane</location>
        <topology evidence="1">Multi-pass membrane protein</topology>
    </subcellularLocation>
</comment>
<name>A0AAW9MW54_9FIRM</name>
<organism evidence="8 9">
    <name type="scientific">Citroniella saccharovorans</name>
    <dbReference type="NCBI Taxonomy" id="2053367"/>
    <lineage>
        <taxon>Bacteria</taxon>
        <taxon>Bacillati</taxon>
        <taxon>Bacillota</taxon>
        <taxon>Tissierellia</taxon>
        <taxon>Tissierellales</taxon>
        <taxon>Peptoniphilaceae</taxon>
        <taxon>Citroniella</taxon>
    </lineage>
</organism>
<dbReference type="NCBIfam" id="NF037997">
    <property type="entry name" value="Na_Pi_symport"/>
    <property type="match status" value="1"/>
</dbReference>
<dbReference type="GO" id="GO:0044341">
    <property type="term" value="P:sodium-dependent phosphate transport"/>
    <property type="evidence" value="ECO:0007669"/>
    <property type="project" value="InterPro"/>
</dbReference>
<dbReference type="AlphaFoldDB" id="A0AAW9MW54"/>
<protein>
    <submittedName>
        <fullName evidence="8">Na/Pi symporter</fullName>
    </submittedName>
</protein>
<feature type="transmembrane region" description="Helical" evidence="6">
    <location>
        <begin position="152"/>
        <end position="176"/>
    </location>
</feature>
<evidence type="ECO:0000256" key="1">
    <source>
        <dbReference type="ARBA" id="ARBA00004651"/>
    </source>
</evidence>
<keyword evidence="4 6" id="KW-1133">Transmembrane helix</keyword>
<dbReference type="SUPFAM" id="SSF109755">
    <property type="entry name" value="PhoU-like"/>
    <property type="match status" value="1"/>
</dbReference>
<proteinExistence type="predicted"/>
<accession>A0AAW9MW54</accession>
<dbReference type="GO" id="GO:0005886">
    <property type="term" value="C:plasma membrane"/>
    <property type="evidence" value="ECO:0007669"/>
    <property type="project" value="UniProtKB-SubCell"/>
</dbReference>
<keyword evidence="2" id="KW-1003">Cell membrane</keyword>
<sequence length="455" mass="50826">MKKKSQKSEEIGKILMGFSILMFGMNSMSTSMSPLAESPKFTNAMMLFSNPILGVLAGAAITAIIQSSSASIGILQSLSSQGIVSFGSAIPIIMGQNIGTCATALISTVGASKPAKRAGIIHLLFNIIGTFLFLTLFYIINAIRPFSFMDNFITPVNIATVHTIMNILTTMVLFPFTNKFVEITKRLVPAKSDSKIVGAGEFSRLDTRLIETPGLALQEAFDISNKMFDLTIEAVEEAVDIVENFNEEKYYSVVRLEKAIDLYEDKLGSYVSFIAKNLVLKSDQALASVILQAIGEFERMSDHAKNIAQSAKEMDDKKLNFSDEARGELEVYKKALLQTIKFTKNIFESLNYKEAIKIESYEELVDYMTDEIQLRHIERVKAGTCSIELGFILSDITTSVERISDHISNIGVSLDHMYEEELDQTKHIKANLKENPEFIETYKKLREEFRLPMKN</sequence>
<dbReference type="InterPro" id="IPR026022">
    <property type="entry name" value="PhoU_dom"/>
</dbReference>
<evidence type="ECO:0000256" key="6">
    <source>
        <dbReference type="SAM" id="Phobius"/>
    </source>
</evidence>
<evidence type="ECO:0000259" key="7">
    <source>
        <dbReference type="Pfam" id="PF01895"/>
    </source>
</evidence>
<dbReference type="PANTHER" id="PTHR10010:SF46">
    <property type="entry name" value="SODIUM-DEPENDENT PHOSPHATE TRANSPORT PROTEIN 2B"/>
    <property type="match status" value="1"/>
</dbReference>
<reference evidence="8 9" key="1">
    <citation type="submission" date="2024-01" db="EMBL/GenBank/DDBJ databases">
        <title>Complete genome sequence of Citroniella saccharovorans strain M6.X9, isolated from human fecal sample.</title>
        <authorList>
            <person name="Cheng G."/>
            <person name="Westerholm M."/>
            <person name="Schnurer A."/>
        </authorList>
    </citation>
    <scope>NUCLEOTIDE SEQUENCE [LARGE SCALE GENOMIC DNA]</scope>
    <source>
        <strain evidence="8 9">DSM 29873</strain>
    </source>
</reference>
<dbReference type="Pfam" id="PF02690">
    <property type="entry name" value="Na_Pi_cotrans"/>
    <property type="match status" value="1"/>
</dbReference>
<dbReference type="Pfam" id="PF01895">
    <property type="entry name" value="PhoU"/>
    <property type="match status" value="2"/>
</dbReference>
<dbReference type="InterPro" id="IPR003841">
    <property type="entry name" value="Na/Pi_transpt"/>
</dbReference>
<keyword evidence="9" id="KW-1185">Reference proteome</keyword>
<evidence type="ECO:0000256" key="4">
    <source>
        <dbReference type="ARBA" id="ARBA00022989"/>
    </source>
</evidence>